<evidence type="ECO:0000313" key="1">
    <source>
        <dbReference type="EMBL" id="MFD1309557.1"/>
    </source>
</evidence>
<comment type="caution">
    <text evidence="1">The sequence shown here is derived from an EMBL/GenBank/DDBJ whole genome shotgun (WGS) entry which is preliminary data.</text>
</comment>
<sequence>MGMDTTGLAHGLFRILETGDPALAAEVVGEDFHNREAAVSPPACSIPGPAGVLASSAWMRSAFSDLRFPVLGIAGNDEQVWVRLRMQGRHTGPFVRFRDGALDQAIPPTGREIDFEQIHVLDLRDGRVVGLEAVRDDITMLGQLGVFPPAPATALRMVAWKVTGRAARAAADITARAAEAAARQPGEPAGGR</sequence>
<proteinExistence type="predicted"/>
<reference evidence="2" key="1">
    <citation type="journal article" date="2019" name="Int. J. Syst. Evol. Microbiol.">
        <title>The Global Catalogue of Microorganisms (GCM) 10K type strain sequencing project: providing services to taxonomists for standard genome sequencing and annotation.</title>
        <authorList>
            <consortium name="The Broad Institute Genomics Platform"/>
            <consortium name="The Broad Institute Genome Sequencing Center for Infectious Disease"/>
            <person name="Wu L."/>
            <person name="Ma J."/>
        </authorList>
    </citation>
    <scope>NUCLEOTIDE SEQUENCE [LARGE SCALE GENOMIC DNA]</scope>
    <source>
        <strain evidence="2">CGMCC 4.7020</strain>
    </source>
</reference>
<evidence type="ECO:0000313" key="2">
    <source>
        <dbReference type="Proteomes" id="UP001597058"/>
    </source>
</evidence>
<dbReference type="PANTHER" id="PTHR38436:SF1">
    <property type="entry name" value="ESTER CYCLASE"/>
    <property type="match status" value="1"/>
</dbReference>
<dbReference type="InterPro" id="IPR032710">
    <property type="entry name" value="NTF2-like_dom_sf"/>
</dbReference>
<dbReference type="Proteomes" id="UP001597058">
    <property type="component" value="Unassembled WGS sequence"/>
</dbReference>
<dbReference type="InterPro" id="IPR009959">
    <property type="entry name" value="Cyclase_SnoaL-like"/>
</dbReference>
<dbReference type="RefSeq" id="WP_381328957.1">
    <property type="nucleotide sequence ID" value="NZ_JBHTMM010000039.1"/>
</dbReference>
<protein>
    <submittedName>
        <fullName evidence="1">Ester cyclase</fullName>
    </submittedName>
</protein>
<organism evidence="1 2">
    <name type="scientific">Streptomyces kaempferi</name>
    <dbReference type="NCBI Taxonomy" id="333725"/>
    <lineage>
        <taxon>Bacteria</taxon>
        <taxon>Bacillati</taxon>
        <taxon>Actinomycetota</taxon>
        <taxon>Actinomycetes</taxon>
        <taxon>Kitasatosporales</taxon>
        <taxon>Streptomycetaceae</taxon>
        <taxon>Streptomyces</taxon>
    </lineage>
</organism>
<dbReference type="EMBL" id="JBHTMM010000039">
    <property type="protein sequence ID" value="MFD1309557.1"/>
    <property type="molecule type" value="Genomic_DNA"/>
</dbReference>
<accession>A0ABW3XIW7</accession>
<dbReference type="SUPFAM" id="SSF54427">
    <property type="entry name" value="NTF2-like"/>
    <property type="match status" value="1"/>
</dbReference>
<dbReference type="Gene3D" id="3.10.450.50">
    <property type="match status" value="1"/>
</dbReference>
<dbReference type="PANTHER" id="PTHR38436">
    <property type="entry name" value="POLYKETIDE CYCLASE SNOAL-LIKE DOMAIN"/>
    <property type="match status" value="1"/>
</dbReference>
<keyword evidence="2" id="KW-1185">Reference proteome</keyword>
<name>A0ABW3XIW7_9ACTN</name>
<gene>
    <name evidence="1" type="ORF">ACFQ5X_27335</name>
</gene>
<dbReference type="Pfam" id="PF07366">
    <property type="entry name" value="SnoaL"/>
    <property type="match status" value="1"/>
</dbReference>